<feature type="transmembrane region" description="Helical" evidence="6">
    <location>
        <begin position="303"/>
        <end position="324"/>
    </location>
</feature>
<evidence type="ECO:0000256" key="5">
    <source>
        <dbReference type="ARBA" id="ARBA00023136"/>
    </source>
</evidence>
<dbReference type="EMBL" id="BAQD01000087">
    <property type="protein sequence ID" value="GBQ08242.1"/>
    <property type="molecule type" value="Genomic_DNA"/>
</dbReference>
<evidence type="ECO:0000256" key="1">
    <source>
        <dbReference type="ARBA" id="ARBA00004141"/>
    </source>
</evidence>
<dbReference type="PANTHER" id="PTHR42718:SF9">
    <property type="entry name" value="MAJOR FACILITATOR SUPERFAMILY MULTIDRUG TRANSPORTER MFSC"/>
    <property type="match status" value="1"/>
</dbReference>
<gene>
    <name evidence="7" type="ORF">AA15669_1696</name>
</gene>
<organism evidence="7 8">
    <name type="scientific">Saccharibacter floricola DSM 15669</name>
    <dbReference type="NCBI Taxonomy" id="1123227"/>
    <lineage>
        <taxon>Bacteria</taxon>
        <taxon>Pseudomonadati</taxon>
        <taxon>Pseudomonadota</taxon>
        <taxon>Alphaproteobacteria</taxon>
        <taxon>Acetobacterales</taxon>
        <taxon>Acetobacteraceae</taxon>
        <taxon>Saccharibacter</taxon>
    </lineage>
</organism>
<dbReference type="Gene3D" id="1.20.1250.20">
    <property type="entry name" value="MFS general substrate transporter like domains"/>
    <property type="match status" value="2"/>
</dbReference>
<sequence>MASQARSIMGLAGVLCTALLTTLNEQVSTQGLPDIMGGIGMSHDPATWFTSLYSAAQVVGAGLSPWMALTFSLRRWAFIVLGLGVVSSVLIPFTDTLSLLYILRTLQGIAGGFAIPLMMFSTLRILSLDIRTYGLASYALTATCFPYLSTALAGLWTDFVDWRFVFWQVIPLGALAWALLVYGMPVTEPDHGRFRMFNWRGVVLFTGAAWCLSMMLLLGDWLDWFNSPFICVLGLIGTVCVPLLVWNEWNHVLPFFKFQLLGRRNYLYGVTAISLFVLVSLASSTVPGRYLTQIAGYRPEQSYLITLEVAAMQIIMLPIVGYLLNQRHIDSRVVGFVGMTCLFIGLCGDTFLTSVWLRNEFYLWQFVQAIGGEMILASLLLMSTNAVVPAESAFAVALVNMPRSLMQVVGTWLIQLVHHWRGTLHSQRLTDHLGVERYRLFQGSSPTIQSPTPLTPDGRPRFAGSMALIKQQFHHQTQVLELTDLFFVLLGLLVFLMLCVLILPVRTYPPWIVFAQPKKPSS</sequence>
<comment type="caution">
    <text evidence="7">The sequence shown here is derived from an EMBL/GenBank/DDBJ whole genome shotgun (WGS) entry which is preliminary data.</text>
</comment>
<dbReference type="Proteomes" id="UP001062901">
    <property type="component" value="Unassembled WGS sequence"/>
</dbReference>
<name>A0ABQ0P0L9_9PROT</name>
<evidence type="ECO:0000256" key="2">
    <source>
        <dbReference type="ARBA" id="ARBA00022448"/>
    </source>
</evidence>
<feature type="transmembrane region" description="Helical" evidence="6">
    <location>
        <begin position="76"/>
        <end position="93"/>
    </location>
</feature>
<dbReference type="Pfam" id="PF07690">
    <property type="entry name" value="MFS_1"/>
    <property type="match status" value="1"/>
</dbReference>
<feature type="transmembrane region" description="Helical" evidence="6">
    <location>
        <begin position="165"/>
        <end position="185"/>
    </location>
</feature>
<dbReference type="InterPro" id="IPR036259">
    <property type="entry name" value="MFS_trans_sf"/>
</dbReference>
<keyword evidence="2" id="KW-0813">Transport</keyword>
<evidence type="ECO:0000256" key="3">
    <source>
        <dbReference type="ARBA" id="ARBA00022692"/>
    </source>
</evidence>
<dbReference type="InterPro" id="IPR011701">
    <property type="entry name" value="MFS"/>
</dbReference>
<keyword evidence="3 6" id="KW-0812">Transmembrane</keyword>
<proteinExistence type="predicted"/>
<reference evidence="7" key="1">
    <citation type="submission" date="2013-04" db="EMBL/GenBank/DDBJ databases">
        <title>The genome sequencing project of 58 acetic acid bacteria.</title>
        <authorList>
            <person name="Okamoto-Kainuma A."/>
            <person name="Ishikawa M."/>
            <person name="Umino S."/>
            <person name="Koizumi Y."/>
            <person name="Shiwa Y."/>
            <person name="Yoshikawa H."/>
            <person name="Matsutani M."/>
            <person name="Matsushita K."/>
        </authorList>
    </citation>
    <scope>NUCLEOTIDE SEQUENCE</scope>
    <source>
        <strain evidence="7">DSM 15669</strain>
    </source>
</reference>
<dbReference type="RefSeq" id="WP_018980815.1">
    <property type="nucleotide sequence ID" value="NZ_BAQD01000087.1"/>
</dbReference>
<comment type="subcellular location">
    <subcellularLocation>
        <location evidence="1">Membrane</location>
        <topology evidence="1">Multi-pass membrane protein</topology>
    </subcellularLocation>
</comment>
<keyword evidence="8" id="KW-1185">Reference proteome</keyword>
<feature type="transmembrane region" description="Helical" evidence="6">
    <location>
        <begin position="485"/>
        <end position="505"/>
    </location>
</feature>
<feature type="transmembrane region" description="Helical" evidence="6">
    <location>
        <begin position="266"/>
        <end position="283"/>
    </location>
</feature>
<accession>A0ABQ0P0L9</accession>
<protein>
    <submittedName>
        <fullName evidence="7">Major facilitator superfamily transporter</fullName>
    </submittedName>
</protein>
<evidence type="ECO:0000313" key="7">
    <source>
        <dbReference type="EMBL" id="GBQ08242.1"/>
    </source>
</evidence>
<evidence type="ECO:0000256" key="4">
    <source>
        <dbReference type="ARBA" id="ARBA00022989"/>
    </source>
</evidence>
<feature type="transmembrane region" description="Helical" evidence="6">
    <location>
        <begin position="224"/>
        <end position="246"/>
    </location>
</feature>
<dbReference type="PANTHER" id="PTHR42718">
    <property type="entry name" value="MAJOR FACILITATOR SUPERFAMILY MULTIDRUG TRANSPORTER MFSC"/>
    <property type="match status" value="1"/>
</dbReference>
<feature type="transmembrane region" description="Helical" evidence="6">
    <location>
        <begin position="336"/>
        <end position="356"/>
    </location>
</feature>
<feature type="transmembrane region" description="Helical" evidence="6">
    <location>
        <begin position="132"/>
        <end position="153"/>
    </location>
</feature>
<feature type="transmembrane region" description="Helical" evidence="6">
    <location>
        <begin position="99"/>
        <end position="120"/>
    </location>
</feature>
<keyword evidence="5 6" id="KW-0472">Membrane</keyword>
<evidence type="ECO:0000256" key="6">
    <source>
        <dbReference type="SAM" id="Phobius"/>
    </source>
</evidence>
<evidence type="ECO:0000313" key="8">
    <source>
        <dbReference type="Proteomes" id="UP001062901"/>
    </source>
</evidence>
<feature type="transmembrane region" description="Helical" evidence="6">
    <location>
        <begin position="197"/>
        <end position="218"/>
    </location>
</feature>
<feature type="transmembrane region" description="Helical" evidence="6">
    <location>
        <begin position="48"/>
        <end position="69"/>
    </location>
</feature>
<dbReference type="SUPFAM" id="SSF103473">
    <property type="entry name" value="MFS general substrate transporter"/>
    <property type="match status" value="1"/>
</dbReference>
<keyword evidence="4 6" id="KW-1133">Transmembrane helix</keyword>